<proteinExistence type="predicted"/>
<comment type="caution">
    <text evidence="1">The sequence shown here is derived from an EMBL/GenBank/DDBJ whole genome shotgun (WGS) entry which is preliminary data.</text>
</comment>
<reference evidence="1 2" key="1">
    <citation type="submission" date="2017-01" db="EMBL/GenBank/DDBJ databases">
        <title>Genome Analysis of Deinococcus marmoris KOPRI26562.</title>
        <authorList>
            <person name="Kim J.H."/>
            <person name="Oh H.-M."/>
        </authorList>
    </citation>
    <scope>NUCLEOTIDE SEQUENCE [LARGE SCALE GENOMIC DNA]</scope>
    <source>
        <strain evidence="1 2">KOPRI26562</strain>
    </source>
</reference>
<dbReference type="Proteomes" id="UP000186607">
    <property type="component" value="Unassembled WGS sequence"/>
</dbReference>
<dbReference type="EMBL" id="MSTI01000059">
    <property type="protein sequence ID" value="OLV18731.1"/>
    <property type="molecule type" value="Genomic_DNA"/>
</dbReference>
<sequence length="58" mass="6302">MLQAVLFFSTGNHLTETFGTDARVLHRVLSQRMEQQEAVLNAVDALERQGMGAAALGT</sequence>
<gene>
    <name evidence="1" type="ORF">BOO71_0004936</name>
</gene>
<protein>
    <submittedName>
        <fullName evidence="1">Uncharacterized protein</fullName>
    </submittedName>
</protein>
<keyword evidence="2" id="KW-1185">Reference proteome</keyword>
<name>A0A1U7P0N7_9DEIO</name>
<evidence type="ECO:0000313" key="2">
    <source>
        <dbReference type="Proteomes" id="UP000186607"/>
    </source>
</evidence>
<evidence type="ECO:0000313" key="1">
    <source>
        <dbReference type="EMBL" id="OLV18731.1"/>
    </source>
</evidence>
<accession>A0A1U7P0N7</accession>
<organism evidence="1 2">
    <name type="scientific">Deinococcus marmoris</name>
    <dbReference type="NCBI Taxonomy" id="249408"/>
    <lineage>
        <taxon>Bacteria</taxon>
        <taxon>Thermotogati</taxon>
        <taxon>Deinococcota</taxon>
        <taxon>Deinococci</taxon>
        <taxon>Deinococcales</taxon>
        <taxon>Deinococcaceae</taxon>
        <taxon>Deinococcus</taxon>
    </lineage>
</organism>
<dbReference type="RefSeq" id="WP_175607404.1">
    <property type="nucleotide sequence ID" value="NZ_MSTI01000059.1"/>
</dbReference>
<dbReference type="AlphaFoldDB" id="A0A1U7P0N7"/>
<dbReference type="STRING" id="249408.BOO71_0004936"/>